<comment type="caution">
    <text evidence="3">The sequence shown here is derived from an EMBL/GenBank/DDBJ whole genome shotgun (WGS) entry which is preliminary data.</text>
</comment>
<gene>
    <name evidence="3" type="ORF">EW146_g1695</name>
</gene>
<feature type="compositionally biased region" description="Polar residues" evidence="1">
    <location>
        <begin position="1050"/>
        <end position="1073"/>
    </location>
</feature>
<feature type="compositionally biased region" description="Basic and acidic residues" evidence="1">
    <location>
        <begin position="706"/>
        <end position="715"/>
    </location>
</feature>
<organism evidence="3 4">
    <name type="scientific">Bondarzewia mesenterica</name>
    <dbReference type="NCBI Taxonomy" id="1095465"/>
    <lineage>
        <taxon>Eukaryota</taxon>
        <taxon>Fungi</taxon>
        <taxon>Dikarya</taxon>
        <taxon>Basidiomycota</taxon>
        <taxon>Agaricomycotina</taxon>
        <taxon>Agaricomycetes</taxon>
        <taxon>Russulales</taxon>
        <taxon>Bondarzewiaceae</taxon>
        <taxon>Bondarzewia</taxon>
    </lineage>
</organism>
<accession>A0A4S4M962</accession>
<protein>
    <submittedName>
        <fullName evidence="3">Uncharacterized protein</fullName>
    </submittedName>
</protein>
<keyword evidence="4" id="KW-1185">Reference proteome</keyword>
<feature type="transmembrane region" description="Helical" evidence="2">
    <location>
        <begin position="985"/>
        <end position="1008"/>
    </location>
</feature>
<feature type="compositionally biased region" description="Polar residues" evidence="1">
    <location>
        <begin position="137"/>
        <end position="146"/>
    </location>
</feature>
<feature type="region of interest" description="Disordered" evidence="1">
    <location>
        <begin position="670"/>
        <end position="731"/>
    </location>
</feature>
<keyword evidence="2" id="KW-0812">Transmembrane</keyword>
<reference evidence="3 4" key="1">
    <citation type="submission" date="2019-02" db="EMBL/GenBank/DDBJ databases">
        <title>Genome sequencing of the rare red list fungi Bondarzewia mesenterica.</title>
        <authorList>
            <person name="Buettner E."/>
            <person name="Kellner H."/>
        </authorList>
    </citation>
    <scope>NUCLEOTIDE SEQUENCE [LARGE SCALE GENOMIC DNA]</scope>
    <source>
        <strain evidence="3 4">DSM 108281</strain>
    </source>
</reference>
<feature type="compositionally biased region" description="Polar residues" evidence="1">
    <location>
        <begin position="600"/>
        <end position="616"/>
    </location>
</feature>
<evidence type="ECO:0000313" key="4">
    <source>
        <dbReference type="Proteomes" id="UP000310158"/>
    </source>
</evidence>
<evidence type="ECO:0000313" key="3">
    <source>
        <dbReference type="EMBL" id="THH19460.1"/>
    </source>
</evidence>
<feature type="compositionally biased region" description="Low complexity" evidence="1">
    <location>
        <begin position="489"/>
        <end position="519"/>
    </location>
</feature>
<keyword evidence="2" id="KW-0472">Membrane</keyword>
<dbReference type="OrthoDB" id="3210731at2759"/>
<feature type="region of interest" description="Disordered" evidence="1">
    <location>
        <begin position="599"/>
        <end position="622"/>
    </location>
</feature>
<feature type="region of interest" description="Disordered" evidence="1">
    <location>
        <begin position="1046"/>
        <end position="1098"/>
    </location>
</feature>
<feature type="compositionally biased region" description="Basic and acidic residues" evidence="1">
    <location>
        <begin position="1087"/>
        <end position="1098"/>
    </location>
</feature>
<sequence>MADMSTPSAYSSRYTRTISPPLSTAGASTISPQTQRLNVVTRLAIEGKAKRNESNVAIKMYLKLTLPADSITPGSAIPLFKEENVKILDHELHPLDSNSVPYQFSSAASPLLHNAARALNLPARSSTSYLTLFGQPPASSSRLSSTTHKDPDIPRLDKTYTGQILVSGYQVSFVLPKELPPRYKLNGIDSEGDELRRTTPTRSRRGSIGEKNVIMFMAGISMMVPYLSIPPRAPWLVSSCLPIQYIVFLTHSVKLSIPTPRCLQNNLKLRIFPANPATSSSTQSISSAEAESELTWDMAADPHVTRSTTSRRTSAYQYQHFADDESSDSASAPGFSDGVGIQGTFPSTERVRVRWAHPIRAVDDGVRDGRRRIGVTDARGEMVCTILGRGRERSGEMEGVLMRLEYKGSCKGVWFPGVATLLGMDVALEAKNAEVSWARGRDPKWTVVGGPGYTGHEIGGTHHPKVESENHISFATSTFMTSSDERDVGPSGPQTPSRPSSRTSSSLSLLRAPLPSQSAGEYSFETPSATPSEAGMSSLFSTTDGGGSRGRSRASSVDADVRDPSVPITLHLNINDLLPPNKQVFTFTVSGVVLVRPRTQIPSPTDINPHESSLSSDSDDNKREFTVSIPRFRVLASDNEQIGTSVRNGIDAGYETVDIYTSAEPKARKVELAHGSRSKVSAEGGRIVLRPTPRSSTSALPPIRGARRDDSDDMSRPPSRPRTPSEFRLGSSSMLRDTLLSSLKPRRDGPFMIPSVTATVTPLLSSGSVLPDAYAVRAVLPAPADADSEWLEFGLAQSSSPSTSQTMLKDGGQPPRVEIVTASLDGVPIRYETTVAAKPEQSAMSALAFEQMSGKEWITWVRLHVGALGGGMVEVLYIVKEKNLVDAKQKEPTRKGKEKLKEAPEIGVILPTFNIPVGWLQVDIESLSEFEITSVQSNLSHQQSLPRGRRLLHYSLESYFYCQLRLQVHPTIADTPWISPSVSRFFHLAACTAPIIMSLMLFLLLLGVNNDLGLIRRSLDSHSTGWGSGWDNVVSPTVTVTATAVSRSSEGQQPISSAANSSQAPHAQVTSITIIDVTSPPPEQPPEGDKRGGSRSPFRERFAVLDPRRIYIIIPNMREIAWNTLDTMVRGVKSAWYNVRRVYHFPLEPP</sequence>
<dbReference type="AlphaFoldDB" id="A0A4S4M962"/>
<evidence type="ECO:0000256" key="2">
    <source>
        <dbReference type="SAM" id="Phobius"/>
    </source>
</evidence>
<feature type="region of interest" description="Disordered" evidence="1">
    <location>
        <begin position="135"/>
        <end position="154"/>
    </location>
</feature>
<dbReference type="EMBL" id="SGPL01000044">
    <property type="protein sequence ID" value="THH19460.1"/>
    <property type="molecule type" value="Genomic_DNA"/>
</dbReference>
<proteinExistence type="predicted"/>
<evidence type="ECO:0000256" key="1">
    <source>
        <dbReference type="SAM" id="MobiDB-lite"/>
    </source>
</evidence>
<name>A0A4S4M962_9AGAM</name>
<keyword evidence="2" id="KW-1133">Transmembrane helix</keyword>
<dbReference type="Proteomes" id="UP000310158">
    <property type="component" value="Unassembled WGS sequence"/>
</dbReference>
<feature type="region of interest" description="Disordered" evidence="1">
    <location>
        <begin position="480"/>
        <end position="560"/>
    </location>
</feature>